<evidence type="ECO:0000259" key="8">
    <source>
        <dbReference type="PROSITE" id="PS50928"/>
    </source>
</evidence>
<dbReference type="GO" id="GO:0015416">
    <property type="term" value="F:ABC-type phosphonate transporter activity"/>
    <property type="evidence" value="ECO:0007669"/>
    <property type="project" value="InterPro"/>
</dbReference>
<evidence type="ECO:0000313" key="9">
    <source>
        <dbReference type="EMBL" id="QIN81321.1"/>
    </source>
</evidence>
<evidence type="ECO:0000256" key="3">
    <source>
        <dbReference type="ARBA" id="ARBA00022475"/>
    </source>
</evidence>
<evidence type="ECO:0000256" key="5">
    <source>
        <dbReference type="ARBA" id="ARBA00022989"/>
    </source>
</evidence>
<dbReference type="CDD" id="cd06261">
    <property type="entry name" value="TM_PBP2"/>
    <property type="match status" value="1"/>
</dbReference>
<comment type="similarity">
    <text evidence="7">Belongs to the binding-protein-dependent transport system permease family.</text>
</comment>
<keyword evidence="5 7" id="KW-1133">Transmembrane helix</keyword>
<organism evidence="9 10">
    <name type="scientific">Rubrobacter tropicus</name>
    <dbReference type="NCBI Taxonomy" id="2653851"/>
    <lineage>
        <taxon>Bacteria</taxon>
        <taxon>Bacillati</taxon>
        <taxon>Actinomycetota</taxon>
        <taxon>Rubrobacteria</taxon>
        <taxon>Rubrobacterales</taxon>
        <taxon>Rubrobacteraceae</taxon>
        <taxon>Rubrobacter</taxon>
    </lineage>
</organism>
<keyword evidence="2 7" id="KW-0813">Transport</keyword>
<dbReference type="Pfam" id="PF00528">
    <property type="entry name" value="BPD_transp_1"/>
    <property type="match status" value="1"/>
</dbReference>
<feature type="transmembrane region" description="Helical" evidence="7">
    <location>
        <begin position="239"/>
        <end position="260"/>
    </location>
</feature>
<feature type="domain" description="ABC transmembrane type-1" evidence="8">
    <location>
        <begin position="74"/>
        <end position="257"/>
    </location>
</feature>
<dbReference type="Proteomes" id="UP000501452">
    <property type="component" value="Chromosome"/>
</dbReference>
<feature type="transmembrane region" description="Helical" evidence="7">
    <location>
        <begin position="209"/>
        <end position="227"/>
    </location>
</feature>
<keyword evidence="4 7" id="KW-0812">Transmembrane</keyword>
<protein>
    <submittedName>
        <fullName evidence="9">Phosphonate ABC transporter, permease protein PhnE</fullName>
    </submittedName>
</protein>
<keyword evidence="6 7" id="KW-0472">Membrane</keyword>
<dbReference type="RefSeq" id="WP_166172574.1">
    <property type="nucleotide sequence ID" value="NZ_CP045119.1"/>
</dbReference>
<dbReference type="KEGG" id="rub:GBA63_00795"/>
<keyword evidence="10" id="KW-1185">Reference proteome</keyword>
<reference evidence="9 10" key="1">
    <citation type="submission" date="2019-10" db="EMBL/GenBank/DDBJ databases">
        <title>Rubrobacter sp nov SCSIO 52090 isolated from a deep-sea sediment in the South China Sea.</title>
        <authorList>
            <person name="Chen R.W."/>
        </authorList>
    </citation>
    <scope>NUCLEOTIDE SEQUENCE [LARGE SCALE GENOMIC DNA]</scope>
    <source>
        <strain evidence="9 10">SCSIO 52909</strain>
    </source>
</reference>
<dbReference type="InterPro" id="IPR035906">
    <property type="entry name" value="MetI-like_sf"/>
</dbReference>
<dbReference type="AlphaFoldDB" id="A0A6G8Q4B4"/>
<dbReference type="InterPro" id="IPR005769">
    <property type="entry name" value="PhnE/PtxC"/>
</dbReference>
<dbReference type="GO" id="GO:0005886">
    <property type="term" value="C:plasma membrane"/>
    <property type="evidence" value="ECO:0007669"/>
    <property type="project" value="UniProtKB-SubCell"/>
</dbReference>
<dbReference type="PROSITE" id="PS50928">
    <property type="entry name" value="ABC_TM1"/>
    <property type="match status" value="1"/>
</dbReference>
<dbReference type="Gene3D" id="1.10.3720.10">
    <property type="entry name" value="MetI-like"/>
    <property type="match status" value="1"/>
</dbReference>
<comment type="subcellular location">
    <subcellularLocation>
        <location evidence="1 7">Cell membrane</location>
        <topology evidence="1 7">Multi-pass membrane protein</topology>
    </subcellularLocation>
</comment>
<evidence type="ECO:0000256" key="1">
    <source>
        <dbReference type="ARBA" id="ARBA00004651"/>
    </source>
</evidence>
<feature type="transmembrane region" description="Helical" evidence="7">
    <location>
        <begin position="18"/>
        <end position="40"/>
    </location>
</feature>
<dbReference type="SUPFAM" id="SSF161098">
    <property type="entry name" value="MetI-like"/>
    <property type="match status" value="1"/>
</dbReference>
<evidence type="ECO:0000256" key="2">
    <source>
        <dbReference type="ARBA" id="ARBA00022448"/>
    </source>
</evidence>
<dbReference type="PANTHER" id="PTHR30043:SF1">
    <property type="entry name" value="ABC TRANSPORT SYSTEM PERMEASE PROTEIN P69"/>
    <property type="match status" value="1"/>
</dbReference>
<evidence type="ECO:0000256" key="6">
    <source>
        <dbReference type="ARBA" id="ARBA00023136"/>
    </source>
</evidence>
<dbReference type="PANTHER" id="PTHR30043">
    <property type="entry name" value="PHOSPHONATES TRANSPORT SYSTEM PERMEASE PROTEIN"/>
    <property type="match status" value="1"/>
</dbReference>
<proteinExistence type="inferred from homology"/>
<feature type="transmembrane region" description="Helical" evidence="7">
    <location>
        <begin position="82"/>
        <end position="100"/>
    </location>
</feature>
<accession>A0A6G8Q4B4</accession>
<keyword evidence="3" id="KW-1003">Cell membrane</keyword>
<evidence type="ECO:0000256" key="4">
    <source>
        <dbReference type="ARBA" id="ARBA00022692"/>
    </source>
</evidence>
<gene>
    <name evidence="9" type="primary">phnE</name>
    <name evidence="9" type="ORF">GBA63_00795</name>
</gene>
<dbReference type="InterPro" id="IPR000515">
    <property type="entry name" value="MetI-like"/>
</dbReference>
<dbReference type="EMBL" id="CP045119">
    <property type="protein sequence ID" value="QIN81321.1"/>
    <property type="molecule type" value="Genomic_DNA"/>
</dbReference>
<sequence>MSAGVPELTRGGGAVRRAFGFVGLLLIVVFFLWSFVAVEFSPVKFAQGTPDLVALISDMFPPAVATLPEVALAALETLQMALVGTALAALVSVPLAFLAARNVTPNVVLYHATRAFVVFTRAVPDLVFALIFVAAVGLGPFPGTLALAIHSIGMLGKLYAETIEEIDAGQVEALKSTGAGPLQVLAFGVVPQVLPSFVGLTLYRWDINIRSSVVLGLVGAGGIGFLLTNAMRLFKYQEVLTILLFVFVIVLIVEQTSSYIRAKFI</sequence>
<evidence type="ECO:0000313" key="10">
    <source>
        <dbReference type="Proteomes" id="UP000501452"/>
    </source>
</evidence>
<name>A0A6G8Q4B4_9ACTN</name>
<feature type="transmembrane region" description="Helical" evidence="7">
    <location>
        <begin position="126"/>
        <end position="149"/>
    </location>
</feature>
<evidence type="ECO:0000256" key="7">
    <source>
        <dbReference type="RuleBase" id="RU363032"/>
    </source>
</evidence>
<dbReference type="NCBIfam" id="TIGR01097">
    <property type="entry name" value="PhnE"/>
    <property type="match status" value="1"/>
</dbReference>
<feature type="transmembrane region" description="Helical" evidence="7">
    <location>
        <begin position="184"/>
        <end position="203"/>
    </location>
</feature>